<dbReference type="InterPro" id="IPR036249">
    <property type="entry name" value="Thioredoxin-like_sf"/>
</dbReference>
<dbReference type="SUPFAM" id="SSF52833">
    <property type="entry name" value="Thioredoxin-like"/>
    <property type="match status" value="1"/>
</dbReference>
<sequence>MTAPRQRSAGAPRSRGVPGRRALTALLASAALLAGCSTGSDAVDVSNGGEFRFVAATPAGEVIPEGERDSAPAFGGTLVGGGDWTSDELAGQVAVLNFWGSWCAPCRVETPAFQEVYADVRDRGVAFLGLNVKEADEQFAQAFVDSQGIEFPSLYDPAGEVALAFRDYPANAIPSTIVLDRDGRVAAVYTGEVSQEDLRAVLDRLLGEES</sequence>
<dbReference type="PROSITE" id="PS00194">
    <property type="entry name" value="THIOREDOXIN_1"/>
    <property type="match status" value="1"/>
</dbReference>
<keyword evidence="9" id="KW-1185">Reference proteome</keyword>
<keyword evidence="4" id="KW-1015">Disulfide bond</keyword>
<evidence type="ECO:0000313" key="9">
    <source>
        <dbReference type="Proteomes" id="UP001596025"/>
    </source>
</evidence>
<organism evidence="8 9">
    <name type="scientific">Geodermatophilus arenarius</name>
    <dbReference type="NCBI Taxonomy" id="1137990"/>
    <lineage>
        <taxon>Bacteria</taxon>
        <taxon>Bacillati</taxon>
        <taxon>Actinomycetota</taxon>
        <taxon>Actinomycetes</taxon>
        <taxon>Geodermatophilales</taxon>
        <taxon>Geodermatophilaceae</taxon>
        <taxon>Geodermatophilus</taxon>
    </lineage>
</organism>
<dbReference type="PANTHER" id="PTHR42852:SF6">
    <property type="entry name" value="THIOL:DISULFIDE INTERCHANGE PROTEIN DSBE"/>
    <property type="match status" value="1"/>
</dbReference>
<evidence type="ECO:0000313" key="8">
    <source>
        <dbReference type="EMBL" id="MFC4693682.1"/>
    </source>
</evidence>
<keyword evidence="2" id="KW-0201">Cytochrome c-type biogenesis</keyword>
<keyword evidence="3" id="KW-0812">Transmembrane</keyword>
<protein>
    <submittedName>
        <fullName evidence="8">TlpA family protein disulfide reductase</fullName>
    </submittedName>
</protein>
<dbReference type="Pfam" id="PF00578">
    <property type="entry name" value="AhpC-TSA"/>
    <property type="match status" value="1"/>
</dbReference>
<comment type="caution">
    <text evidence="8">The sequence shown here is derived from an EMBL/GenBank/DDBJ whole genome shotgun (WGS) entry which is preliminary data.</text>
</comment>
<evidence type="ECO:0000256" key="1">
    <source>
        <dbReference type="ARBA" id="ARBA00004196"/>
    </source>
</evidence>
<dbReference type="Gene3D" id="3.40.30.10">
    <property type="entry name" value="Glutaredoxin"/>
    <property type="match status" value="1"/>
</dbReference>
<dbReference type="InterPro" id="IPR000866">
    <property type="entry name" value="AhpC/TSA"/>
</dbReference>
<dbReference type="PROSITE" id="PS51352">
    <property type="entry name" value="THIOREDOXIN_2"/>
    <property type="match status" value="1"/>
</dbReference>
<dbReference type="PANTHER" id="PTHR42852">
    <property type="entry name" value="THIOL:DISULFIDE INTERCHANGE PROTEIN DSBE"/>
    <property type="match status" value="1"/>
</dbReference>
<name>A0ABV9LJX4_9ACTN</name>
<evidence type="ECO:0000256" key="2">
    <source>
        <dbReference type="ARBA" id="ARBA00022748"/>
    </source>
</evidence>
<dbReference type="InterPro" id="IPR013766">
    <property type="entry name" value="Thioredoxin_domain"/>
</dbReference>
<feature type="domain" description="Thioredoxin" evidence="7">
    <location>
        <begin position="65"/>
        <end position="207"/>
    </location>
</feature>
<dbReference type="RefSeq" id="WP_387988399.1">
    <property type="nucleotide sequence ID" value="NZ_JBHSGR010000008.1"/>
</dbReference>
<gene>
    <name evidence="8" type="ORF">ACFO3M_09815</name>
</gene>
<dbReference type="CDD" id="cd02966">
    <property type="entry name" value="TlpA_like_family"/>
    <property type="match status" value="1"/>
</dbReference>
<evidence type="ECO:0000256" key="3">
    <source>
        <dbReference type="ARBA" id="ARBA00022968"/>
    </source>
</evidence>
<dbReference type="InterPro" id="IPR017937">
    <property type="entry name" value="Thioredoxin_CS"/>
</dbReference>
<keyword evidence="6" id="KW-0732">Signal</keyword>
<evidence type="ECO:0000256" key="4">
    <source>
        <dbReference type="ARBA" id="ARBA00023157"/>
    </source>
</evidence>
<keyword evidence="5" id="KW-0676">Redox-active center</keyword>
<dbReference type="EMBL" id="JBHSGR010000008">
    <property type="protein sequence ID" value="MFC4693682.1"/>
    <property type="molecule type" value="Genomic_DNA"/>
</dbReference>
<proteinExistence type="predicted"/>
<reference evidence="9" key="1">
    <citation type="journal article" date="2019" name="Int. J. Syst. Evol. Microbiol.">
        <title>The Global Catalogue of Microorganisms (GCM) 10K type strain sequencing project: providing services to taxonomists for standard genome sequencing and annotation.</title>
        <authorList>
            <consortium name="The Broad Institute Genomics Platform"/>
            <consortium name="The Broad Institute Genome Sequencing Center for Infectious Disease"/>
            <person name="Wu L."/>
            <person name="Ma J."/>
        </authorList>
    </citation>
    <scope>NUCLEOTIDE SEQUENCE [LARGE SCALE GENOMIC DNA]</scope>
    <source>
        <strain evidence="9">CCUG 62763</strain>
    </source>
</reference>
<keyword evidence="3" id="KW-0735">Signal-anchor</keyword>
<dbReference type="Proteomes" id="UP001596025">
    <property type="component" value="Unassembled WGS sequence"/>
</dbReference>
<feature type="signal peptide" evidence="6">
    <location>
        <begin position="1"/>
        <end position="42"/>
    </location>
</feature>
<evidence type="ECO:0000256" key="6">
    <source>
        <dbReference type="SAM" id="SignalP"/>
    </source>
</evidence>
<accession>A0ABV9LJX4</accession>
<evidence type="ECO:0000259" key="7">
    <source>
        <dbReference type="PROSITE" id="PS51352"/>
    </source>
</evidence>
<evidence type="ECO:0000256" key="5">
    <source>
        <dbReference type="ARBA" id="ARBA00023284"/>
    </source>
</evidence>
<dbReference type="InterPro" id="IPR050553">
    <property type="entry name" value="Thioredoxin_ResA/DsbE_sf"/>
</dbReference>
<feature type="chain" id="PRO_5046202734" evidence="6">
    <location>
        <begin position="43"/>
        <end position="210"/>
    </location>
</feature>
<comment type="subcellular location">
    <subcellularLocation>
        <location evidence="1">Cell envelope</location>
    </subcellularLocation>
</comment>